<name>A0A194YKG1_SORBI</name>
<protein>
    <submittedName>
        <fullName evidence="1">Uncharacterized protein</fullName>
    </submittedName>
</protein>
<reference evidence="2" key="2">
    <citation type="journal article" date="2018" name="Plant J.">
        <title>The Sorghum bicolor reference genome: improved assembly, gene annotations, a transcriptome atlas, and signatures of genome organization.</title>
        <authorList>
            <person name="McCormick R.F."/>
            <person name="Truong S.K."/>
            <person name="Sreedasyam A."/>
            <person name="Jenkins J."/>
            <person name="Shu S."/>
            <person name="Sims D."/>
            <person name="Kennedy M."/>
            <person name="Amirebrahimi M."/>
            <person name="Weers B.D."/>
            <person name="McKinley B."/>
            <person name="Mattison A."/>
            <person name="Morishige D.T."/>
            <person name="Grimwood J."/>
            <person name="Schmutz J."/>
            <person name="Mullet J.E."/>
        </authorList>
    </citation>
    <scope>NUCLEOTIDE SEQUENCE [LARGE SCALE GENOMIC DNA]</scope>
    <source>
        <strain evidence="2">cv. BTx623</strain>
    </source>
</reference>
<proteinExistence type="predicted"/>
<evidence type="ECO:0000313" key="1">
    <source>
        <dbReference type="EMBL" id="KXG20470.2"/>
    </source>
</evidence>
<dbReference type="Gramene" id="KXG20470">
    <property type="protein sequence ID" value="KXG20470"/>
    <property type="gene ID" value="SORBI_3010G203150"/>
</dbReference>
<gene>
    <name evidence="1" type="ORF">SORBI_3010G203150</name>
</gene>
<sequence>MAEVLSVHGCWVPEPPAQAVVRFTTPRASSLSLLYLRCDDWVAYRLPPRRRRATAGAEASSVSSTATSNRQVLFKMSIADTPFPTILETQACRPIRLLWQMDRELVVEINHGRAGGRCPLSSV</sequence>
<organism evidence="1 2">
    <name type="scientific">Sorghum bicolor</name>
    <name type="common">Sorghum</name>
    <name type="synonym">Sorghum vulgare</name>
    <dbReference type="NCBI Taxonomy" id="4558"/>
    <lineage>
        <taxon>Eukaryota</taxon>
        <taxon>Viridiplantae</taxon>
        <taxon>Streptophyta</taxon>
        <taxon>Embryophyta</taxon>
        <taxon>Tracheophyta</taxon>
        <taxon>Spermatophyta</taxon>
        <taxon>Magnoliopsida</taxon>
        <taxon>Liliopsida</taxon>
        <taxon>Poales</taxon>
        <taxon>Poaceae</taxon>
        <taxon>PACMAD clade</taxon>
        <taxon>Panicoideae</taxon>
        <taxon>Andropogonodae</taxon>
        <taxon>Andropogoneae</taxon>
        <taxon>Sorghinae</taxon>
        <taxon>Sorghum</taxon>
    </lineage>
</organism>
<evidence type="ECO:0000313" key="2">
    <source>
        <dbReference type="Proteomes" id="UP000000768"/>
    </source>
</evidence>
<keyword evidence="2" id="KW-1185">Reference proteome</keyword>
<dbReference type="Proteomes" id="UP000000768">
    <property type="component" value="Chromosome 10"/>
</dbReference>
<dbReference type="EMBL" id="CM000769">
    <property type="protein sequence ID" value="KXG20470.2"/>
    <property type="molecule type" value="Genomic_DNA"/>
</dbReference>
<accession>A0A194YKG1</accession>
<dbReference type="InParanoid" id="A0A194YKG1"/>
<reference evidence="1 2" key="1">
    <citation type="journal article" date="2009" name="Nature">
        <title>The Sorghum bicolor genome and the diversification of grasses.</title>
        <authorList>
            <person name="Paterson A.H."/>
            <person name="Bowers J.E."/>
            <person name="Bruggmann R."/>
            <person name="Dubchak I."/>
            <person name="Grimwood J."/>
            <person name="Gundlach H."/>
            <person name="Haberer G."/>
            <person name="Hellsten U."/>
            <person name="Mitros T."/>
            <person name="Poliakov A."/>
            <person name="Schmutz J."/>
            <person name="Spannagl M."/>
            <person name="Tang H."/>
            <person name="Wang X."/>
            <person name="Wicker T."/>
            <person name="Bharti A.K."/>
            <person name="Chapman J."/>
            <person name="Feltus F.A."/>
            <person name="Gowik U."/>
            <person name="Grigoriev I.V."/>
            <person name="Lyons E."/>
            <person name="Maher C.A."/>
            <person name="Martis M."/>
            <person name="Narechania A."/>
            <person name="Otillar R.P."/>
            <person name="Penning B.W."/>
            <person name="Salamov A.A."/>
            <person name="Wang Y."/>
            <person name="Zhang L."/>
            <person name="Carpita N.C."/>
            <person name="Freeling M."/>
            <person name="Gingle A.R."/>
            <person name="Hash C.T."/>
            <person name="Keller B."/>
            <person name="Klein P."/>
            <person name="Kresovich S."/>
            <person name="McCann M.C."/>
            <person name="Ming R."/>
            <person name="Peterson D.G."/>
            <person name="Mehboob-ur-Rahman"/>
            <person name="Ware D."/>
            <person name="Westhoff P."/>
            <person name="Mayer K.F."/>
            <person name="Messing J."/>
            <person name="Rokhsar D.S."/>
        </authorList>
    </citation>
    <scope>NUCLEOTIDE SEQUENCE [LARGE SCALE GENOMIC DNA]</scope>
    <source>
        <strain evidence="2">cv. BTx623</strain>
    </source>
</reference>
<dbReference type="AlphaFoldDB" id="A0A194YKG1"/>